<organism evidence="2 3">
    <name type="scientific">Pelagomonas calceolata</name>
    <dbReference type="NCBI Taxonomy" id="35677"/>
    <lineage>
        <taxon>Eukaryota</taxon>
        <taxon>Sar</taxon>
        <taxon>Stramenopiles</taxon>
        <taxon>Ochrophyta</taxon>
        <taxon>Pelagophyceae</taxon>
        <taxon>Pelagomonadales</taxon>
        <taxon>Pelagomonadaceae</taxon>
        <taxon>Pelagomonas</taxon>
    </lineage>
</organism>
<gene>
    <name evidence="2" type="ORF">PECAL_1P26660</name>
</gene>
<reference evidence="2" key="1">
    <citation type="submission" date="2021-11" db="EMBL/GenBank/DDBJ databases">
        <authorList>
            <consortium name="Genoscope - CEA"/>
            <person name="William W."/>
        </authorList>
    </citation>
    <scope>NUCLEOTIDE SEQUENCE</scope>
</reference>
<evidence type="ECO:0000313" key="2">
    <source>
        <dbReference type="EMBL" id="CAH0366189.1"/>
    </source>
</evidence>
<accession>A0A8J2WT41</accession>
<dbReference type="EMBL" id="CAKKNE010000001">
    <property type="protein sequence ID" value="CAH0366189.1"/>
    <property type="molecule type" value="Genomic_DNA"/>
</dbReference>
<feature type="region of interest" description="Disordered" evidence="1">
    <location>
        <begin position="390"/>
        <end position="422"/>
    </location>
</feature>
<evidence type="ECO:0000256" key="1">
    <source>
        <dbReference type="SAM" id="MobiDB-lite"/>
    </source>
</evidence>
<comment type="caution">
    <text evidence="2">The sequence shown here is derived from an EMBL/GenBank/DDBJ whole genome shotgun (WGS) entry which is preliminary data.</text>
</comment>
<name>A0A8J2WT41_9STRA</name>
<evidence type="ECO:0000313" key="3">
    <source>
        <dbReference type="Proteomes" id="UP000789595"/>
    </source>
</evidence>
<protein>
    <submittedName>
        <fullName evidence="2">Uncharacterized protein</fullName>
    </submittedName>
</protein>
<proteinExistence type="predicted"/>
<dbReference type="Proteomes" id="UP000789595">
    <property type="component" value="Unassembled WGS sequence"/>
</dbReference>
<sequence length="464" mass="52819">MTDPTGGRGALDWLGIADRCLAACTSKEWSQASQSAALWQHWTFHMDGTRVFDPYNFGWREATNRMPHHGQRANLLRLTDLPRLSPMLLARLQRHTTCVVMDFHQWAFAEQFVPESPTAEERLLLEAWRVFSGLDFPRLQRVQFSFDIRGRPQNFDFGDAALPLPPPQSPVPFPFARNFAPLLAAKTLVVDRLPGLGQSRFHDGIIEPYHLSLESILRVFKAVENFSMLEAFDSPIGAARYGEEREQRPALSHVSQVVGVDLLQQFTSVGWICWGALKVQMQQPASMNNLVSLGISIDAGTGELFEEIFKGLQRFAPSLEFLAIEADRLDHTCWPIGYEDFEEVPTTVRHLVLGFDPAHFHVDLDPSLLCENLPDSCTLHMQAAENPPRGKTWADVWKRPPSYSEDPEAALRPPPRPKRGWQTLPYSVDLRDQFIPPDSFFSCRGQLSADELAERRRRREEEDY</sequence>
<dbReference type="AlphaFoldDB" id="A0A8J2WT41"/>
<keyword evidence="3" id="KW-1185">Reference proteome</keyword>